<sequence>MGLHLHASDTRTPLVPTSSHAHARLAGRFSPLASALHARISHLLSFSAWTPPCNYFSTHCMPHVPVGPRCRPFSPLRLSPHDKCSTSWDSSFSSNGFYLLKFPLIFNFKPSI</sequence>
<gene>
    <name evidence="1" type="ORF">TIFTF001_008407</name>
</gene>
<protein>
    <submittedName>
        <fullName evidence="1">Uncharacterized protein</fullName>
    </submittedName>
</protein>
<dbReference type="EMBL" id="BTGU01000009">
    <property type="protein sequence ID" value="GMN39171.1"/>
    <property type="molecule type" value="Genomic_DNA"/>
</dbReference>
<accession>A0AA88AF03</accession>
<organism evidence="1 2">
    <name type="scientific">Ficus carica</name>
    <name type="common">Common fig</name>
    <dbReference type="NCBI Taxonomy" id="3494"/>
    <lineage>
        <taxon>Eukaryota</taxon>
        <taxon>Viridiplantae</taxon>
        <taxon>Streptophyta</taxon>
        <taxon>Embryophyta</taxon>
        <taxon>Tracheophyta</taxon>
        <taxon>Spermatophyta</taxon>
        <taxon>Magnoliopsida</taxon>
        <taxon>eudicotyledons</taxon>
        <taxon>Gunneridae</taxon>
        <taxon>Pentapetalae</taxon>
        <taxon>rosids</taxon>
        <taxon>fabids</taxon>
        <taxon>Rosales</taxon>
        <taxon>Moraceae</taxon>
        <taxon>Ficeae</taxon>
        <taxon>Ficus</taxon>
    </lineage>
</organism>
<keyword evidence="2" id="KW-1185">Reference proteome</keyword>
<dbReference type="Proteomes" id="UP001187192">
    <property type="component" value="Unassembled WGS sequence"/>
</dbReference>
<dbReference type="AlphaFoldDB" id="A0AA88AF03"/>
<name>A0AA88AF03_FICCA</name>
<evidence type="ECO:0000313" key="1">
    <source>
        <dbReference type="EMBL" id="GMN39171.1"/>
    </source>
</evidence>
<evidence type="ECO:0000313" key="2">
    <source>
        <dbReference type="Proteomes" id="UP001187192"/>
    </source>
</evidence>
<reference evidence="1" key="1">
    <citation type="submission" date="2023-07" db="EMBL/GenBank/DDBJ databases">
        <title>draft genome sequence of fig (Ficus carica).</title>
        <authorList>
            <person name="Takahashi T."/>
            <person name="Nishimura K."/>
        </authorList>
    </citation>
    <scope>NUCLEOTIDE SEQUENCE</scope>
</reference>
<comment type="caution">
    <text evidence="1">The sequence shown here is derived from an EMBL/GenBank/DDBJ whole genome shotgun (WGS) entry which is preliminary data.</text>
</comment>
<proteinExistence type="predicted"/>